<name>A0A4Z0B351_9PSED</name>
<feature type="transmembrane region" description="Helical" evidence="1">
    <location>
        <begin position="57"/>
        <end position="78"/>
    </location>
</feature>
<gene>
    <name evidence="2" type="ORF">DYL61_16665</name>
</gene>
<keyword evidence="3" id="KW-1185">Reference proteome</keyword>
<keyword evidence="1" id="KW-0812">Transmembrane</keyword>
<dbReference type="Proteomes" id="UP000297734">
    <property type="component" value="Unassembled WGS sequence"/>
</dbReference>
<evidence type="ECO:0000313" key="2">
    <source>
        <dbReference type="EMBL" id="TFY92859.1"/>
    </source>
</evidence>
<evidence type="ECO:0000256" key="1">
    <source>
        <dbReference type="SAM" id="Phobius"/>
    </source>
</evidence>
<dbReference type="EMBL" id="QUZT01000030">
    <property type="protein sequence ID" value="TFY92859.1"/>
    <property type="molecule type" value="Genomic_DNA"/>
</dbReference>
<dbReference type="Pfam" id="PF12553">
    <property type="entry name" value="DUF3742"/>
    <property type="match status" value="1"/>
</dbReference>
<protein>
    <submittedName>
        <fullName evidence="2">DUF3742 family protein</fullName>
    </submittedName>
</protein>
<dbReference type="RefSeq" id="WP_135309229.1">
    <property type="nucleotide sequence ID" value="NZ_QUZT01000030.1"/>
</dbReference>
<dbReference type="InterPro" id="IPR022213">
    <property type="entry name" value="DUF3742"/>
</dbReference>
<comment type="caution">
    <text evidence="2">The sequence shown here is derived from an EMBL/GenBank/DDBJ whole genome shotgun (WGS) entry which is preliminary data.</text>
</comment>
<keyword evidence="1" id="KW-1133">Transmembrane helix</keyword>
<feature type="transmembrane region" description="Helical" evidence="1">
    <location>
        <begin position="31"/>
        <end position="51"/>
    </location>
</feature>
<sequence length="121" mass="13894">MNTITRSSTAERFGRWLGRGWREYVRRERGVAGWLVSRSVPAGVVTTLLWITKFAVLAVLLYTMFWLALLLVFLMFVARGYDPGDLTMPEAEWRDGYAGYGLYSSDGYRIDQHDPNDPHNT</sequence>
<organism evidence="2 3">
    <name type="scientific">Pseudomonas nabeulensis</name>
    <dbReference type="NCBI Taxonomy" id="2293833"/>
    <lineage>
        <taxon>Bacteria</taxon>
        <taxon>Pseudomonadati</taxon>
        <taxon>Pseudomonadota</taxon>
        <taxon>Gammaproteobacteria</taxon>
        <taxon>Pseudomonadales</taxon>
        <taxon>Pseudomonadaceae</taxon>
        <taxon>Pseudomonas</taxon>
    </lineage>
</organism>
<evidence type="ECO:0000313" key="3">
    <source>
        <dbReference type="Proteomes" id="UP000297734"/>
    </source>
</evidence>
<proteinExistence type="predicted"/>
<accession>A0A4Z0B351</accession>
<dbReference type="OrthoDB" id="8454876at2"/>
<reference evidence="2 3" key="1">
    <citation type="journal article" date="2019" name="Syst. Appl. Microbiol.">
        <title>New species of pathogenic Pseudomonas isolated from citrus in Tunisia: Proposal of Pseudomonas kairouanensis sp. nov. and Pseudomonas nabeulensis sp. nov.</title>
        <authorList>
            <person name="Oueslati M."/>
            <person name="Mulet M."/>
            <person name="Gomila M."/>
            <person name="Berge O."/>
            <person name="Hajlaoui M.R."/>
            <person name="Lalucat J."/>
            <person name="Sadfi-Zouaoui N."/>
            <person name="Garcia-Valdes E."/>
        </authorList>
    </citation>
    <scope>NUCLEOTIDE SEQUENCE [LARGE SCALE GENOMIC DNA]</scope>
    <source>
        <strain evidence="2 3">E10B</strain>
    </source>
</reference>
<keyword evidence="1" id="KW-0472">Membrane</keyword>
<dbReference type="AlphaFoldDB" id="A0A4Z0B351"/>